<sequence>MKVPDLSLPRIEMPRLGLVAFRRRIIVRAVFLLLAVATLALAGVLLKDEKERSLRSYDASLGKTLAEVSARLRHPAGQLALLNPGRSQAQVPLRPLLLPYGALDFDDQFKAQQAVETAGCSVQYPDGSSICVAIGNNPYAGGFIYLVGSFQAAALVPRERGALSISDVHRARISLTQGGETTRWIAPFERLGDPDAPVMRGRLTGFLDERENAEALPLLATPVRDFRGWLWQSSRCADPAGAIETCARRTTFSIRLPVEAYRLALFGNRRPAWPPADLERTLVHLQMLAPDNPVPLFDSNAPGATVPLALSDLGDALLPGETLSIRKAGRPDAQAITLRGKTDNAQRSSPWLSRLIARLPVDPGAAPQLTRRDVIGTPAGNYEVTLQGNARSGERTLGIIATRMSWSVGAMLAAIGLAWLVIELSLLRRVTVLTRRAAAVSYNVNAPNVEQRIGGLDVSDLRGRDELGILAGALSDLLQRVKDDVQRESIRTRQERDMWHAVGHEIMSPLQSLMVLHPDAGDSSHRYVQRMQQAVKVLYSQASPSEALQAAALQVGALDIDRFLSHVAANAHFAGVADVRYAPAGAPLLVRADEFPLEDVVTHILRNADRHRTPGTPITISLADHGATASVRIHNQGPPIAQELLARVFDYGVSGGESGAAGGQRGQGLFVARTYMSKMGGTIEARNEDGGVSIVLALQCGLERQR</sequence>
<keyword evidence="7" id="KW-0472">Membrane</keyword>
<feature type="transmembrane region" description="Helical" evidence="7">
    <location>
        <begin position="404"/>
        <end position="427"/>
    </location>
</feature>
<feature type="domain" description="Histidine kinase" evidence="8">
    <location>
        <begin position="501"/>
        <end position="702"/>
    </location>
</feature>
<dbReference type="InterPro" id="IPR036890">
    <property type="entry name" value="HATPase_C_sf"/>
</dbReference>
<keyword evidence="4" id="KW-0547">Nucleotide-binding</keyword>
<keyword evidence="5 9" id="KW-0418">Kinase</keyword>
<keyword evidence="7" id="KW-1133">Transmembrane helix</keyword>
<evidence type="ECO:0000313" key="10">
    <source>
        <dbReference type="Proteomes" id="UP001596037"/>
    </source>
</evidence>
<dbReference type="InterPro" id="IPR003594">
    <property type="entry name" value="HATPase_dom"/>
</dbReference>
<evidence type="ECO:0000256" key="3">
    <source>
        <dbReference type="ARBA" id="ARBA00022679"/>
    </source>
</evidence>
<evidence type="ECO:0000259" key="8">
    <source>
        <dbReference type="PROSITE" id="PS50109"/>
    </source>
</evidence>
<dbReference type="SUPFAM" id="SSF55874">
    <property type="entry name" value="ATPase domain of HSP90 chaperone/DNA topoisomerase II/histidine kinase"/>
    <property type="match status" value="1"/>
</dbReference>
<comment type="catalytic activity">
    <reaction evidence="1">
        <text>ATP + protein L-histidine = ADP + protein N-phospho-L-histidine.</text>
        <dbReference type="EC" id="2.7.13.3"/>
    </reaction>
</comment>
<dbReference type="EC" id="2.7.13.3" evidence="2"/>
<evidence type="ECO:0000256" key="6">
    <source>
        <dbReference type="ARBA" id="ARBA00022840"/>
    </source>
</evidence>
<dbReference type="InterPro" id="IPR050980">
    <property type="entry name" value="2C_sensor_his_kinase"/>
</dbReference>
<keyword evidence="3" id="KW-0808">Transferase</keyword>
<evidence type="ECO:0000256" key="1">
    <source>
        <dbReference type="ARBA" id="ARBA00000085"/>
    </source>
</evidence>
<evidence type="ECO:0000256" key="4">
    <source>
        <dbReference type="ARBA" id="ARBA00022741"/>
    </source>
</evidence>
<dbReference type="InterPro" id="IPR005467">
    <property type="entry name" value="His_kinase_dom"/>
</dbReference>
<feature type="transmembrane region" description="Helical" evidence="7">
    <location>
        <begin position="25"/>
        <end position="46"/>
    </location>
</feature>
<dbReference type="Proteomes" id="UP001596037">
    <property type="component" value="Unassembled WGS sequence"/>
</dbReference>
<dbReference type="SMART" id="SM00387">
    <property type="entry name" value="HATPase_c"/>
    <property type="match status" value="1"/>
</dbReference>
<reference evidence="10" key="1">
    <citation type="journal article" date="2019" name="Int. J. Syst. Evol. Microbiol.">
        <title>The Global Catalogue of Microorganisms (GCM) 10K type strain sequencing project: providing services to taxonomists for standard genome sequencing and annotation.</title>
        <authorList>
            <consortium name="The Broad Institute Genomics Platform"/>
            <consortium name="The Broad Institute Genome Sequencing Center for Infectious Disease"/>
            <person name="Wu L."/>
            <person name="Ma J."/>
        </authorList>
    </citation>
    <scope>NUCLEOTIDE SEQUENCE [LARGE SCALE GENOMIC DNA]</scope>
    <source>
        <strain evidence="10">CCUG 57401</strain>
    </source>
</reference>
<keyword evidence="6" id="KW-0067">ATP-binding</keyword>
<evidence type="ECO:0000256" key="2">
    <source>
        <dbReference type="ARBA" id="ARBA00012438"/>
    </source>
</evidence>
<dbReference type="Pfam" id="PF02518">
    <property type="entry name" value="HATPase_c"/>
    <property type="match status" value="1"/>
</dbReference>
<evidence type="ECO:0000256" key="5">
    <source>
        <dbReference type="ARBA" id="ARBA00022777"/>
    </source>
</evidence>
<name>A0ABW0NJN9_9BURK</name>
<protein>
    <recommendedName>
        <fullName evidence="2">histidine kinase</fullName>
        <ecNumber evidence="2">2.7.13.3</ecNumber>
    </recommendedName>
</protein>
<dbReference type="PROSITE" id="PS50109">
    <property type="entry name" value="HIS_KIN"/>
    <property type="match status" value="1"/>
</dbReference>
<comment type="caution">
    <text evidence="9">The sequence shown here is derived from an EMBL/GenBank/DDBJ whole genome shotgun (WGS) entry which is preliminary data.</text>
</comment>
<dbReference type="PANTHER" id="PTHR44936">
    <property type="entry name" value="SENSOR PROTEIN CREC"/>
    <property type="match status" value="1"/>
</dbReference>
<organism evidence="9 10">
    <name type="scientific">Caenimonas terrae</name>
    <dbReference type="NCBI Taxonomy" id="696074"/>
    <lineage>
        <taxon>Bacteria</taxon>
        <taxon>Pseudomonadati</taxon>
        <taxon>Pseudomonadota</taxon>
        <taxon>Betaproteobacteria</taxon>
        <taxon>Burkholderiales</taxon>
        <taxon>Comamonadaceae</taxon>
        <taxon>Caenimonas</taxon>
    </lineage>
</organism>
<dbReference type="Gene3D" id="3.30.565.10">
    <property type="entry name" value="Histidine kinase-like ATPase, C-terminal domain"/>
    <property type="match status" value="1"/>
</dbReference>
<dbReference type="GO" id="GO:0016301">
    <property type="term" value="F:kinase activity"/>
    <property type="evidence" value="ECO:0007669"/>
    <property type="project" value="UniProtKB-KW"/>
</dbReference>
<evidence type="ECO:0000313" key="9">
    <source>
        <dbReference type="EMBL" id="MFC5500277.1"/>
    </source>
</evidence>
<dbReference type="RefSeq" id="WP_376852529.1">
    <property type="nucleotide sequence ID" value="NZ_JBHSMF010000015.1"/>
</dbReference>
<proteinExistence type="predicted"/>
<dbReference type="EMBL" id="JBHSMF010000015">
    <property type="protein sequence ID" value="MFC5500277.1"/>
    <property type="molecule type" value="Genomic_DNA"/>
</dbReference>
<accession>A0ABW0NJN9</accession>
<gene>
    <name evidence="9" type="ORF">ACFPOE_22230</name>
</gene>
<keyword evidence="7" id="KW-0812">Transmembrane</keyword>
<evidence type="ECO:0000256" key="7">
    <source>
        <dbReference type="SAM" id="Phobius"/>
    </source>
</evidence>
<dbReference type="PANTHER" id="PTHR44936:SF10">
    <property type="entry name" value="SENSOR PROTEIN RSTB"/>
    <property type="match status" value="1"/>
</dbReference>
<keyword evidence="10" id="KW-1185">Reference proteome</keyword>